<evidence type="ECO:0000259" key="14">
    <source>
        <dbReference type="Pfam" id="PF00520"/>
    </source>
</evidence>
<evidence type="ECO:0000256" key="13">
    <source>
        <dbReference type="SAM" id="Phobius"/>
    </source>
</evidence>
<dbReference type="SUPFAM" id="SSF81324">
    <property type="entry name" value="Voltage-gated potassium channels"/>
    <property type="match status" value="1"/>
</dbReference>
<comment type="caution">
    <text evidence="15">The sequence shown here is derived from an EMBL/GenBank/DDBJ whole genome shotgun (WGS) entry which is preliminary data.</text>
</comment>
<keyword evidence="7 13" id="KW-1133">Transmembrane helix</keyword>
<evidence type="ECO:0000256" key="12">
    <source>
        <dbReference type="ARBA" id="ARBA00031989"/>
    </source>
</evidence>
<evidence type="ECO:0000256" key="10">
    <source>
        <dbReference type="ARBA" id="ARBA00023136"/>
    </source>
</evidence>
<dbReference type="Proteomes" id="UP000324629">
    <property type="component" value="Unassembled WGS sequence"/>
</dbReference>
<dbReference type="GO" id="GO:0034702">
    <property type="term" value="C:monoatomic ion channel complex"/>
    <property type="evidence" value="ECO:0007669"/>
    <property type="project" value="UniProtKB-KW"/>
</dbReference>
<dbReference type="PANTHER" id="PTHR46480">
    <property type="entry name" value="F20B24.22"/>
    <property type="match status" value="1"/>
</dbReference>
<dbReference type="GO" id="GO:0005886">
    <property type="term" value="C:plasma membrane"/>
    <property type="evidence" value="ECO:0007669"/>
    <property type="project" value="UniProtKB-SubCell"/>
</dbReference>
<evidence type="ECO:0000256" key="1">
    <source>
        <dbReference type="ARBA" id="ARBA00004651"/>
    </source>
</evidence>
<dbReference type="GO" id="GO:0030171">
    <property type="term" value="F:voltage-gated proton channel activity"/>
    <property type="evidence" value="ECO:0007669"/>
    <property type="project" value="InterPro"/>
</dbReference>
<dbReference type="AlphaFoldDB" id="A0A5J4P032"/>
<gene>
    <name evidence="15" type="ORF">DEA37_0013474</name>
</gene>
<keyword evidence="9" id="KW-0406">Ion transport</keyword>
<dbReference type="InterPro" id="IPR005821">
    <property type="entry name" value="Ion_trans_dom"/>
</dbReference>
<evidence type="ECO:0000313" key="15">
    <source>
        <dbReference type="EMBL" id="KAA3680912.1"/>
    </source>
</evidence>
<evidence type="ECO:0000256" key="3">
    <source>
        <dbReference type="ARBA" id="ARBA00022448"/>
    </source>
</evidence>
<keyword evidence="3" id="KW-0813">Transport</keyword>
<name>A0A5J4P032_9TREM</name>
<evidence type="ECO:0000256" key="6">
    <source>
        <dbReference type="ARBA" id="ARBA00022882"/>
    </source>
</evidence>
<keyword evidence="16" id="KW-1185">Reference proteome</keyword>
<reference evidence="15 16" key="1">
    <citation type="journal article" date="2019" name="Gigascience">
        <title>Whole-genome sequence of the oriental lung fluke Paragonimus westermani.</title>
        <authorList>
            <person name="Oey H."/>
            <person name="Zakrzewski M."/>
            <person name="Narain K."/>
            <person name="Devi K.R."/>
            <person name="Agatsuma T."/>
            <person name="Nawaratna S."/>
            <person name="Gobert G.N."/>
            <person name="Jones M.K."/>
            <person name="Ragan M.A."/>
            <person name="McManus D.P."/>
            <person name="Krause L."/>
        </authorList>
    </citation>
    <scope>NUCLEOTIDE SEQUENCE [LARGE SCALE GENOMIC DNA]</scope>
    <source>
        <strain evidence="15 16">IND2009</strain>
    </source>
</reference>
<keyword evidence="11" id="KW-0407">Ion channel</keyword>
<evidence type="ECO:0000256" key="2">
    <source>
        <dbReference type="ARBA" id="ARBA00015897"/>
    </source>
</evidence>
<feature type="transmembrane region" description="Helical" evidence="13">
    <location>
        <begin position="109"/>
        <end position="128"/>
    </location>
</feature>
<evidence type="ECO:0000256" key="5">
    <source>
        <dbReference type="ARBA" id="ARBA00022692"/>
    </source>
</evidence>
<sequence length="277" mass="31474">MTDVENRAHAWVPKHSSCASNTVDYHLRQIRRFSVWIQPPQVPPALKATLCSRIRHALANVLHSFAVNVTIIVLASLDALILVIVMLLEIEALKIGPGVAQNKLQDARFGLECVSLIIILLFMIEIVLKIFAVGLKRFFTHCLETLDFVVTFVSLVLDAFVIADHVGHMGMGHRVEHKKDSIGSKKSEGGDIHMDAFEAAAILLIFLRLWRVVRIVNATMVSIHIGLEAKMLRMKKEENMMRRRILQLEEYMKDRHLSLPESREDVTLHSQLELHDQ</sequence>
<dbReference type="InterPro" id="IPR027359">
    <property type="entry name" value="Volt_channel_dom_sf"/>
</dbReference>
<dbReference type="Pfam" id="PF00520">
    <property type="entry name" value="Ion_trans"/>
    <property type="match status" value="1"/>
</dbReference>
<feature type="domain" description="Ion transport" evidence="14">
    <location>
        <begin position="94"/>
        <end position="218"/>
    </location>
</feature>
<keyword evidence="8" id="KW-0175">Coiled coil</keyword>
<organism evidence="15 16">
    <name type="scientific">Paragonimus westermani</name>
    <dbReference type="NCBI Taxonomy" id="34504"/>
    <lineage>
        <taxon>Eukaryota</taxon>
        <taxon>Metazoa</taxon>
        <taxon>Spiralia</taxon>
        <taxon>Lophotrochozoa</taxon>
        <taxon>Platyhelminthes</taxon>
        <taxon>Trematoda</taxon>
        <taxon>Digenea</taxon>
        <taxon>Plagiorchiida</taxon>
        <taxon>Troglotremata</taxon>
        <taxon>Troglotrematidae</taxon>
        <taxon>Paragonimus</taxon>
    </lineage>
</organism>
<keyword evidence="5 13" id="KW-0812">Transmembrane</keyword>
<proteinExistence type="predicted"/>
<keyword evidence="4" id="KW-1003">Cell membrane</keyword>
<evidence type="ECO:0000256" key="11">
    <source>
        <dbReference type="ARBA" id="ARBA00023303"/>
    </source>
</evidence>
<dbReference type="InterPro" id="IPR031846">
    <property type="entry name" value="Hvcn1"/>
</dbReference>
<evidence type="ECO:0000256" key="4">
    <source>
        <dbReference type="ARBA" id="ARBA00022475"/>
    </source>
</evidence>
<dbReference type="PANTHER" id="PTHR46480:SF1">
    <property type="entry name" value="VOLTAGE-GATED HYDROGEN CHANNEL 1"/>
    <property type="match status" value="1"/>
</dbReference>
<dbReference type="Gene3D" id="1.20.120.350">
    <property type="entry name" value="Voltage-gated potassium channels. Chain C"/>
    <property type="match status" value="1"/>
</dbReference>
<keyword evidence="6" id="KW-0851">Voltage-gated channel</keyword>
<feature type="transmembrane region" description="Helical" evidence="13">
    <location>
        <begin position="192"/>
        <end position="209"/>
    </location>
</feature>
<feature type="transmembrane region" description="Helical" evidence="13">
    <location>
        <begin position="148"/>
        <end position="171"/>
    </location>
</feature>
<keyword evidence="10 13" id="KW-0472">Membrane</keyword>
<evidence type="ECO:0000256" key="9">
    <source>
        <dbReference type="ARBA" id="ARBA00023065"/>
    </source>
</evidence>
<evidence type="ECO:0000256" key="8">
    <source>
        <dbReference type="ARBA" id="ARBA00023054"/>
    </source>
</evidence>
<comment type="subcellular location">
    <subcellularLocation>
        <location evidence="1">Cell membrane</location>
        <topology evidence="1">Multi-pass membrane protein</topology>
    </subcellularLocation>
</comment>
<dbReference type="EMBL" id="QNGE01000323">
    <property type="protein sequence ID" value="KAA3680912.1"/>
    <property type="molecule type" value="Genomic_DNA"/>
</dbReference>
<accession>A0A5J4P032</accession>
<feature type="transmembrane region" description="Helical" evidence="13">
    <location>
        <begin position="65"/>
        <end position="88"/>
    </location>
</feature>
<protein>
    <recommendedName>
        <fullName evidence="2">Voltage-gated hydrogen channel 1</fullName>
    </recommendedName>
    <alternativeName>
        <fullName evidence="12">Hydrogen voltage-gated channel 1</fullName>
    </alternativeName>
</protein>
<evidence type="ECO:0000313" key="16">
    <source>
        <dbReference type="Proteomes" id="UP000324629"/>
    </source>
</evidence>
<evidence type="ECO:0000256" key="7">
    <source>
        <dbReference type="ARBA" id="ARBA00022989"/>
    </source>
</evidence>